<gene>
    <name evidence="3" type="ORF">EV192_102416</name>
</gene>
<evidence type="ECO:0000313" key="4">
    <source>
        <dbReference type="Proteomes" id="UP000295680"/>
    </source>
</evidence>
<protein>
    <submittedName>
        <fullName evidence="3">Uncharacterized protein</fullName>
    </submittedName>
</protein>
<keyword evidence="4" id="KW-1185">Reference proteome</keyword>
<keyword evidence="2" id="KW-1133">Transmembrane helix</keyword>
<dbReference type="RefSeq" id="WP_132113926.1">
    <property type="nucleotide sequence ID" value="NZ_SLWS01000002.1"/>
</dbReference>
<keyword evidence="2" id="KW-0812">Transmembrane</keyword>
<evidence type="ECO:0000256" key="2">
    <source>
        <dbReference type="SAM" id="Phobius"/>
    </source>
</evidence>
<sequence>MDIEPPCTDKSEEQENEHPAGRIRLRARAISARASVLAGTGLLAIIAMEDNITLVSRGTFSWMCG</sequence>
<proteinExistence type="predicted"/>
<comment type="caution">
    <text evidence="3">The sequence shown here is derived from an EMBL/GenBank/DDBJ whole genome shotgun (WGS) entry which is preliminary data.</text>
</comment>
<feature type="transmembrane region" description="Helical" evidence="2">
    <location>
        <begin position="30"/>
        <end position="48"/>
    </location>
</feature>
<accession>A0A4R2JYE6</accession>
<keyword evidence="2" id="KW-0472">Membrane</keyword>
<dbReference type="Proteomes" id="UP000295680">
    <property type="component" value="Unassembled WGS sequence"/>
</dbReference>
<feature type="compositionally biased region" description="Basic and acidic residues" evidence="1">
    <location>
        <begin position="7"/>
        <end position="20"/>
    </location>
</feature>
<evidence type="ECO:0000313" key="3">
    <source>
        <dbReference type="EMBL" id="TCO62279.1"/>
    </source>
</evidence>
<dbReference type="EMBL" id="SLWS01000002">
    <property type="protein sequence ID" value="TCO62279.1"/>
    <property type="molecule type" value="Genomic_DNA"/>
</dbReference>
<reference evidence="3 4" key="1">
    <citation type="submission" date="2019-03" db="EMBL/GenBank/DDBJ databases">
        <title>Genomic Encyclopedia of Type Strains, Phase IV (KMG-IV): sequencing the most valuable type-strain genomes for metagenomic binning, comparative biology and taxonomic classification.</title>
        <authorList>
            <person name="Goeker M."/>
        </authorList>
    </citation>
    <scope>NUCLEOTIDE SEQUENCE [LARGE SCALE GENOMIC DNA]</scope>
    <source>
        <strain evidence="3 4">DSM 45934</strain>
    </source>
</reference>
<evidence type="ECO:0000256" key="1">
    <source>
        <dbReference type="SAM" id="MobiDB-lite"/>
    </source>
</evidence>
<feature type="region of interest" description="Disordered" evidence="1">
    <location>
        <begin position="1"/>
        <end position="20"/>
    </location>
</feature>
<organism evidence="3 4">
    <name type="scientific">Actinocrispum wychmicini</name>
    <dbReference type="NCBI Taxonomy" id="1213861"/>
    <lineage>
        <taxon>Bacteria</taxon>
        <taxon>Bacillati</taxon>
        <taxon>Actinomycetota</taxon>
        <taxon>Actinomycetes</taxon>
        <taxon>Pseudonocardiales</taxon>
        <taxon>Pseudonocardiaceae</taxon>
        <taxon>Actinocrispum</taxon>
    </lineage>
</organism>
<name>A0A4R2JYE6_9PSEU</name>
<dbReference type="AlphaFoldDB" id="A0A4R2JYE6"/>